<keyword evidence="1" id="KW-0812">Transmembrane</keyword>
<sequence>MRGPRCPSESEIIDGLLGRLPFWKREWTAAHLLYCPKCRDLERQWRDLLEAEPVAPGPRLKRRLRSAWTVHRWRLRFGARNMQAAAAAVLVVFAFAAWMTAGAFRSGDGDGWPGDSRTVFADGDVIRMMDIAARPHTQRYALVAPETSTPAASDRAKGFVWVDKAGDELLVLVDGEKAAIGRDYQAWLVLGGDPRRADRRSAGVLRWLNGKAYLQYQGATVRQAEGVALSLEPKGGSVRPSGPDAAWAFIGTTPAGDRG</sequence>
<evidence type="ECO:0000256" key="1">
    <source>
        <dbReference type="SAM" id="Phobius"/>
    </source>
</evidence>
<organism evidence="3 4">
    <name type="scientific">Candidatus Reconcilbacillus cellulovorans</name>
    <dbReference type="NCBI Taxonomy" id="1906605"/>
    <lineage>
        <taxon>Bacteria</taxon>
        <taxon>Bacillati</taxon>
        <taxon>Bacillota</taxon>
        <taxon>Bacilli</taxon>
        <taxon>Bacillales</taxon>
        <taxon>Paenibacillaceae</taxon>
        <taxon>Candidatus Reconcilbacillus</taxon>
    </lineage>
</organism>
<evidence type="ECO:0000313" key="3">
    <source>
        <dbReference type="EMBL" id="PDO09683.1"/>
    </source>
</evidence>
<dbReference type="AlphaFoldDB" id="A0A2A6DY71"/>
<comment type="caution">
    <text evidence="3">The sequence shown here is derived from an EMBL/GenBank/DDBJ whole genome shotgun (WGS) entry which is preliminary data.</text>
</comment>
<keyword evidence="1" id="KW-0472">Membrane</keyword>
<keyword evidence="1" id="KW-1133">Transmembrane helix</keyword>
<feature type="domain" description="Anti-sigma K factor RskA C-terminal" evidence="2">
    <location>
        <begin position="84"/>
        <end position="243"/>
    </location>
</feature>
<feature type="transmembrane region" description="Helical" evidence="1">
    <location>
        <begin position="84"/>
        <end position="104"/>
    </location>
</feature>
<reference evidence="3 4" key="1">
    <citation type="submission" date="2016-12" db="EMBL/GenBank/DDBJ databases">
        <title>Candidatus Reconcilibacillus cellulovorans genome.</title>
        <authorList>
            <person name="Kolinko S."/>
            <person name="Wu Y.-W."/>
            <person name="Tachea F."/>
            <person name="Denzel E."/>
            <person name="Hiras J."/>
            <person name="Baecker N."/>
            <person name="Chan L.J."/>
            <person name="Eichorst S.A."/>
            <person name="Frey D."/>
            <person name="Adams P.D."/>
            <person name="Pray T."/>
            <person name="Tanjore D."/>
            <person name="Petzold C.J."/>
            <person name="Gladden J.M."/>
            <person name="Simmons B.A."/>
            <person name="Singer S.W."/>
        </authorList>
    </citation>
    <scope>NUCLEOTIDE SEQUENCE [LARGE SCALE GENOMIC DNA]</scope>
    <source>
        <strain evidence="3">JTherm</strain>
    </source>
</reference>
<accession>A0A2A6DY71</accession>
<evidence type="ECO:0000259" key="2">
    <source>
        <dbReference type="Pfam" id="PF10099"/>
    </source>
</evidence>
<dbReference type="EMBL" id="MOXJ01000031">
    <property type="protein sequence ID" value="PDO09683.1"/>
    <property type="molecule type" value="Genomic_DNA"/>
</dbReference>
<dbReference type="InterPro" id="IPR018764">
    <property type="entry name" value="RskA_C"/>
</dbReference>
<protein>
    <recommendedName>
        <fullName evidence="2">Anti-sigma K factor RskA C-terminal domain-containing protein</fullName>
    </recommendedName>
</protein>
<gene>
    <name evidence="3" type="ORF">BLM47_11300</name>
</gene>
<proteinExistence type="predicted"/>
<dbReference type="Pfam" id="PF10099">
    <property type="entry name" value="RskA_C"/>
    <property type="match status" value="1"/>
</dbReference>
<evidence type="ECO:0000313" key="4">
    <source>
        <dbReference type="Proteomes" id="UP000243688"/>
    </source>
</evidence>
<name>A0A2A6DY71_9BACL</name>
<dbReference type="GO" id="GO:0005886">
    <property type="term" value="C:plasma membrane"/>
    <property type="evidence" value="ECO:0007669"/>
    <property type="project" value="InterPro"/>
</dbReference>
<dbReference type="Proteomes" id="UP000243688">
    <property type="component" value="Unassembled WGS sequence"/>
</dbReference>